<gene>
    <name evidence="1" type="ORF">SDC9_111900</name>
</gene>
<organism evidence="1">
    <name type="scientific">bioreactor metagenome</name>
    <dbReference type="NCBI Taxonomy" id="1076179"/>
    <lineage>
        <taxon>unclassified sequences</taxon>
        <taxon>metagenomes</taxon>
        <taxon>ecological metagenomes</taxon>
    </lineage>
</organism>
<accession>A0A645BIU5</accession>
<reference evidence="1" key="1">
    <citation type="submission" date="2019-08" db="EMBL/GenBank/DDBJ databases">
        <authorList>
            <person name="Kucharzyk K."/>
            <person name="Murdoch R.W."/>
            <person name="Higgins S."/>
            <person name="Loffler F."/>
        </authorList>
    </citation>
    <scope>NUCLEOTIDE SEQUENCE</scope>
</reference>
<evidence type="ECO:0000313" key="1">
    <source>
        <dbReference type="EMBL" id="MPM65008.1"/>
    </source>
</evidence>
<dbReference type="EMBL" id="VSSQ01020277">
    <property type="protein sequence ID" value="MPM65008.1"/>
    <property type="molecule type" value="Genomic_DNA"/>
</dbReference>
<name>A0A645BIU5_9ZZZZ</name>
<sequence length="119" mass="13371">MVYLFAHKVNYEAAGMASCYSAPMEGLKKFDASKLSFCLAAYMSGRHIDTAFAEIDADFIGSKNHGTGSFSDIRSITPMVSVVMAYKYMSRIQICCLHRCCRVSRYKRIKKKGILALLY</sequence>
<dbReference type="AlphaFoldDB" id="A0A645BIU5"/>
<protein>
    <submittedName>
        <fullName evidence="1">Uncharacterized protein</fullName>
    </submittedName>
</protein>
<proteinExistence type="predicted"/>
<comment type="caution">
    <text evidence="1">The sequence shown here is derived from an EMBL/GenBank/DDBJ whole genome shotgun (WGS) entry which is preliminary data.</text>
</comment>